<dbReference type="SUPFAM" id="SSF81301">
    <property type="entry name" value="Nucleotidyltransferase"/>
    <property type="match status" value="1"/>
</dbReference>
<organism evidence="2 3">
    <name type="scientific">Buteo japonicus</name>
    <dbReference type="NCBI Taxonomy" id="224669"/>
    <lineage>
        <taxon>Eukaryota</taxon>
        <taxon>Metazoa</taxon>
        <taxon>Chordata</taxon>
        <taxon>Craniata</taxon>
        <taxon>Vertebrata</taxon>
        <taxon>Euteleostomi</taxon>
        <taxon>Archelosauria</taxon>
        <taxon>Archosauria</taxon>
        <taxon>Dinosauria</taxon>
        <taxon>Saurischia</taxon>
        <taxon>Theropoda</taxon>
        <taxon>Coelurosauria</taxon>
        <taxon>Aves</taxon>
        <taxon>Neognathae</taxon>
        <taxon>Neoaves</taxon>
        <taxon>Telluraves</taxon>
        <taxon>Accipitrimorphae</taxon>
        <taxon>Accipitriformes</taxon>
        <taxon>Accipitridae</taxon>
        <taxon>Accipitrinae</taxon>
        <taxon>Buteo</taxon>
    </lineage>
</organism>
<evidence type="ECO:0000313" key="2">
    <source>
        <dbReference type="Ensembl" id="ENSBJAP00000007138.1"/>
    </source>
</evidence>
<feature type="domain" description="Poly(A) polymerase nucleotidyltransferase" evidence="1">
    <location>
        <begin position="29"/>
        <end position="140"/>
    </location>
</feature>
<evidence type="ECO:0000259" key="1">
    <source>
        <dbReference type="Pfam" id="PF20750"/>
    </source>
</evidence>
<keyword evidence="3" id="KW-1185">Reference proteome</keyword>
<dbReference type="InterPro" id="IPR048840">
    <property type="entry name" value="PolA_pol_NTPase"/>
</dbReference>
<reference evidence="2" key="1">
    <citation type="submission" date="2025-08" db="UniProtKB">
        <authorList>
            <consortium name="Ensembl"/>
        </authorList>
    </citation>
    <scope>IDENTIFICATION</scope>
</reference>
<accession>A0A8C0AU57</accession>
<proteinExistence type="predicted"/>
<reference evidence="2" key="2">
    <citation type="submission" date="2025-09" db="UniProtKB">
        <authorList>
            <consortium name="Ensembl"/>
        </authorList>
    </citation>
    <scope>IDENTIFICATION</scope>
</reference>
<evidence type="ECO:0000313" key="3">
    <source>
        <dbReference type="Proteomes" id="UP000694555"/>
    </source>
</evidence>
<dbReference type="Ensembl" id="ENSBJAT00000007348.1">
    <property type="protein sequence ID" value="ENSBJAP00000007138.1"/>
    <property type="gene ID" value="ENSBJAG00000005066.1"/>
</dbReference>
<name>A0A8C0AU57_9AVES</name>
<dbReference type="InterPro" id="IPR043519">
    <property type="entry name" value="NT_sf"/>
</dbReference>
<dbReference type="Pfam" id="PF20750">
    <property type="entry name" value="PAP_NTPase"/>
    <property type="match status" value="1"/>
</dbReference>
<dbReference type="PANTHER" id="PTHR10682">
    <property type="entry name" value="POLY A POLYMERASE"/>
    <property type="match status" value="1"/>
</dbReference>
<dbReference type="PANTHER" id="PTHR10682:SF6">
    <property type="entry name" value="POLY(A) POLYMERASE GAMMA"/>
    <property type="match status" value="1"/>
</dbReference>
<dbReference type="GO" id="GO:1990817">
    <property type="term" value="F:poly(A) RNA polymerase activity"/>
    <property type="evidence" value="ECO:0007669"/>
    <property type="project" value="TreeGrafter"/>
</dbReference>
<dbReference type="Proteomes" id="UP000694555">
    <property type="component" value="Unplaced"/>
</dbReference>
<sequence length="151" mass="17393">MASLILLALGSGYGFFDKHYELKLFLFYSQNLPPSAVANVGGKIFTCGSYRLEIHSKGADIDADFFQSFFEKLKHQEEIKNLRAVEDAYVPVVKFEFDGIEIDLVFARLSMPTISDNLDLRDNLHLRSLDIRYIWSLNGKHIYTSLKRKCY</sequence>
<dbReference type="GO" id="GO:0005634">
    <property type="term" value="C:nucleus"/>
    <property type="evidence" value="ECO:0007669"/>
    <property type="project" value="TreeGrafter"/>
</dbReference>
<dbReference type="AlphaFoldDB" id="A0A8C0AU57"/>
<protein>
    <recommendedName>
        <fullName evidence="1">Poly(A) polymerase nucleotidyltransferase domain-containing protein</fullName>
    </recommendedName>
</protein>
<dbReference type="Gene3D" id="3.30.460.10">
    <property type="entry name" value="Beta Polymerase, domain 2"/>
    <property type="match status" value="1"/>
</dbReference>
<dbReference type="CDD" id="cd05402">
    <property type="entry name" value="NT_PAP_TUTase"/>
    <property type="match status" value="1"/>
</dbReference>